<evidence type="ECO:0000313" key="2">
    <source>
        <dbReference type="EMBL" id="RSL30862.1"/>
    </source>
</evidence>
<dbReference type="InterPro" id="IPR024485">
    <property type="entry name" value="DUF2680"/>
</dbReference>
<proteinExistence type="predicted"/>
<dbReference type="OrthoDB" id="2883543at2"/>
<gene>
    <name evidence="2" type="ORF">D7Z54_24025</name>
</gene>
<keyword evidence="1" id="KW-0472">Membrane</keyword>
<sequence>MEVTGNRLSFISNPPSVSNCYIPYVLRKCVMLNKKKMNKIPILSQNKTTIEGGIVLNKYCMSWLTAVVVAVVVMFVMPQQITAEGFHEGMEDVELTKKQQKELSELHTSIIEQEKTVIEKYVEFGVIPKEKSEKIKSHLDKRYADLEDNGFIPLTHHHKKSKEEAS</sequence>
<protein>
    <submittedName>
        <fullName evidence="2">DUF2680 domain-containing protein</fullName>
    </submittedName>
</protein>
<accession>A0A428MXL2</accession>
<organism evidence="2 3">
    <name type="scientific">Salibacterium salarium</name>
    <dbReference type="NCBI Taxonomy" id="284579"/>
    <lineage>
        <taxon>Bacteria</taxon>
        <taxon>Bacillati</taxon>
        <taxon>Bacillota</taxon>
        <taxon>Bacilli</taxon>
        <taxon>Bacillales</taxon>
        <taxon>Bacillaceae</taxon>
    </lineage>
</organism>
<dbReference type="Pfam" id="PF10925">
    <property type="entry name" value="DUF2680"/>
    <property type="match status" value="1"/>
</dbReference>
<comment type="caution">
    <text evidence="2">The sequence shown here is derived from an EMBL/GenBank/DDBJ whole genome shotgun (WGS) entry which is preliminary data.</text>
</comment>
<evidence type="ECO:0000256" key="1">
    <source>
        <dbReference type="SAM" id="Phobius"/>
    </source>
</evidence>
<keyword evidence="1" id="KW-0812">Transmembrane</keyword>
<name>A0A428MXL2_9BACI</name>
<evidence type="ECO:0000313" key="3">
    <source>
        <dbReference type="Proteomes" id="UP000275076"/>
    </source>
</evidence>
<dbReference type="Proteomes" id="UP000275076">
    <property type="component" value="Unassembled WGS sequence"/>
</dbReference>
<keyword evidence="3" id="KW-1185">Reference proteome</keyword>
<dbReference type="AlphaFoldDB" id="A0A428MXL2"/>
<keyword evidence="1" id="KW-1133">Transmembrane helix</keyword>
<reference evidence="2 3" key="1">
    <citation type="submission" date="2018-10" db="EMBL/GenBank/DDBJ databases">
        <title>Draft genome sequence of Bacillus salarius IM0101, isolated from a hypersaline soil in Inner Mongolia, China.</title>
        <authorList>
            <person name="Yamprayoonswat W."/>
            <person name="Boonvisut S."/>
            <person name="Jumpathong W."/>
            <person name="Sittihan S."/>
            <person name="Ruangsuj P."/>
            <person name="Wanthongcharoen S."/>
            <person name="Thongpramul N."/>
            <person name="Pimmason S."/>
            <person name="Yu B."/>
            <person name="Yasawong M."/>
        </authorList>
    </citation>
    <scope>NUCLEOTIDE SEQUENCE [LARGE SCALE GENOMIC DNA]</scope>
    <source>
        <strain evidence="2 3">IM0101</strain>
    </source>
</reference>
<feature type="transmembrane region" description="Helical" evidence="1">
    <location>
        <begin position="59"/>
        <end position="77"/>
    </location>
</feature>
<dbReference type="EMBL" id="RBVX01000031">
    <property type="protein sequence ID" value="RSL30862.1"/>
    <property type="molecule type" value="Genomic_DNA"/>
</dbReference>